<organism evidence="1 2">
    <name type="scientific">Melia azedarach</name>
    <name type="common">Chinaberry tree</name>
    <dbReference type="NCBI Taxonomy" id="155640"/>
    <lineage>
        <taxon>Eukaryota</taxon>
        <taxon>Viridiplantae</taxon>
        <taxon>Streptophyta</taxon>
        <taxon>Embryophyta</taxon>
        <taxon>Tracheophyta</taxon>
        <taxon>Spermatophyta</taxon>
        <taxon>Magnoliopsida</taxon>
        <taxon>eudicotyledons</taxon>
        <taxon>Gunneridae</taxon>
        <taxon>Pentapetalae</taxon>
        <taxon>rosids</taxon>
        <taxon>malvids</taxon>
        <taxon>Sapindales</taxon>
        <taxon>Meliaceae</taxon>
        <taxon>Melia</taxon>
    </lineage>
</organism>
<dbReference type="EMBL" id="CM051394">
    <property type="protein sequence ID" value="KAJ4730030.1"/>
    <property type="molecule type" value="Genomic_DNA"/>
</dbReference>
<evidence type="ECO:0000313" key="1">
    <source>
        <dbReference type="EMBL" id="KAJ4730030.1"/>
    </source>
</evidence>
<evidence type="ECO:0000313" key="2">
    <source>
        <dbReference type="Proteomes" id="UP001164539"/>
    </source>
</evidence>
<sequence>MRVREGVYFSHIIQLILLLFFLCLYRLQCIPLNDIPVPPDISPSIEPQPFLPLLAPSPLTPLTNDSLPTLSGLCTLNFSAAETIVSVTATDCWASFAPYLANVVCCPQFDASLVILMGQHSKYSGMLRLNTSNAGHCLSDFEKILESQGANRNLQKICSIDPAKLTEASCPVVDVNKFESIVDSSRLLAACGKVDPVNECCHQVCQNAIQDAATKIAMNGMSNMPENSTRIDDCKNIVFRWLASKLDTSSANGVLRGLSNCKVNKVCPLVFPGMINVTRECRDIISNKTSCCKAMESYVSHLQEQSFITNLQALNCAASLGMKLQKANVSHNVYNLCRINLKDFSLQVGSQDSGCLLPSLPSDVSYDKTSGIGFICDLNDNIEAPWPSSSSFVPAGSCNETAKLPALPAATSSSQRGLHTKKLACPLLFSCLLILTNFI</sequence>
<keyword evidence="2" id="KW-1185">Reference proteome</keyword>
<reference evidence="1 2" key="1">
    <citation type="journal article" date="2023" name="Science">
        <title>Complex scaffold remodeling in plant triterpene biosynthesis.</title>
        <authorList>
            <person name="De La Pena R."/>
            <person name="Hodgson H."/>
            <person name="Liu J.C."/>
            <person name="Stephenson M.J."/>
            <person name="Martin A.C."/>
            <person name="Owen C."/>
            <person name="Harkess A."/>
            <person name="Leebens-Mack J."/>
            <person name="Jimenez L.E."/>
            <person name="Osbourn A."/>
            <person name="Sattely E.S."/>
        </authorList>
    </citation>
    <scope>NUCLEOTIDE SEQUENCE [LARGE SCALE GENOMIC DNA]</scope>
    <source>
        <strain evidence="2">cv. JPN11</strain>
        <tissue evidence="1">Leaf</tissue>
    </source>
</reference>
<accession>A0ACC1Z1V4</accession>
<protein>
    <submittedName>
        <fullName evidence="1">GPI-anchored protein</fullName>
    </submittedName>
</protein>
<comment type="caution">
    <text evidence="1">The sequence shown here is derived from an EMBL/GenBank/DDBJ whole genome shotgun (WGS) entry which is preliminary data.</text>
</comment>
<gene>
    <name evidence="1" type="ORF">OWV82_002717</name>
</gene>
<proteinExistence type="predicted"/>
<dbReference type="Proteomes" id="UP001164539">
    <property type="component" value="Chromosome 1"/>
</dbReference>
<name>A0ACC1Z1V4_MELAZ</name>